<dbReference type="InterPro" id="IPR038765">
    <property type="entry name" value="Papain-like_cys_pep_sf"/>
</dbReference>
<feature type="compositionally biased region" description="Basic and acidic residues" evidence="1">
    <location>
        <begin position="158"/>
        <end position="180"/>
    </location>
</feature>
<protein>
    <recommendedName>
        <fullName evidence="4">Peptidase C48, SUMO/Sentrin/Ubl1</fullName>
    </recommendedName>
</protein>
<feature type="region of interest" description="Disordered" evidence="1">
    <location>
        <begin position="145"/>
        <end position="192"/>
    </location>
</feature>
<dbReference type="PANTHER" id="PTHR34835:SF90">
    <property type="entry name" value="AMINOTRANSFERASE-LIKE PLANT MOBILE DOMAIN-CONTAINING PROTEIN"/>
    <property type="match status" value="1"/>
</dbReference>
<keyword evidence="3" id="KW-1185">Reference proteome</keyword>
<sequence>MHTFSKFKNTVDNPVVLDEEEDPVSMNPEACQNDEQSVQLHEETDSTNVKVILEAAEPDELTVLVQKELDSTYESVIPEAVEPDELTVLVQKVLDSTYESVPEDHANTKASSCHEIHKHEHRHIAMNPNAVQDYEQILPVQEADASTHLNGKTRRKSIALDETKDRGKDETNKGKERLEDSDASEGNEYGLENLRTRTSPRTLHQTIVGLNDAQKKVVKQMGLGALLEMTINGVPSKLGFYVVDNLDVKKMELKVVNGAIPITIESIHELLGLRMGGVDILEMDEVEDSKNMTTNWRKQFDKKKMRPKDIMKIIQSSGDAGFNFKLNFLVLFVNLMLLYVEATISPKVVVEHKGHAISAWTLDLLKKRQSTEIKDGGFGLLPLRPIAKSSEDVHHRYASNQENIGEQSTPTHLSKENPSVVVIDNRYQEVSDDDQLLQMYDFITDILQRLMTMHLNAVGHPAGRELDEIGQERLRMDWQTQNNFDDCGVFAMRHMETYMGNVRTWNTSLSKEGKTQEIQIASLRMKYVAKLLVNNYNKKKEYVVKEVEKFQSMDEAIRKKLRKHVDETKTERLQI</sequence>
<comment type="caution">
    <text evidence="2">The sequence shown here is derived from an EMBL/GenBank/DDBJ whole genome shotgun (WGS) entry which is preliminary data.</text>
</comment>
<dbReference type="Proteomes" id="UP000243975">
    <property type="component" value="Unassembled WGS sequence"/>
</dbReference>
<accession>A0A118JZU2</accession>
<dbReference type="Gene3D" id="3.40.395.10">
    <property type="entry name" value="Adenoviral Proteinase, Chain A"/>
    <property type="match status" value="1"/>
</dbReference>
<evidence type="ECO:0000256" key="1">
    <source>
        <dbReference type="SAM" id="MobiDB-lite"/>
    </source>
</evidence>
<dbReference type="EMBL" id="LEKV01003582">
    <property type="protein sequence ID" value="KVH99370.1"/>
    <property type="molecule type" value="Genomic_DNA"/>
</dbReference>
<evidence type="ECO:0008006" key="4">
    <source>
        <dbReference type="Google" id="ProtNLM"/>
    </source>
</evidence>
<reference evidence="2 3" key="1">
    <citation type="journal article" date="2016" name="Sci. Rep.">
        <title>The genome sequence of the outbreeding globe artichoke constructed de novo incorporating a phase-aware low-pass sequencing strategy of F1 progeny.</title>
        <authorList>
            <person name="Scaglione D."/>
            <person name="Reyes-Chin-Wo S."/>
            <person name="Acquadro A."/>
            <person name="Froenicke L."/>
            <person name="Portis E."/>
            <person name="Beitel C."/>
            <person name="Tirone M."/>
            <person name="Mauro R."/>
            <person name="Lo Monaco A."/>
            <person name="Mauromicale G."/>
            <person name="Faccioli P."/>
            <person name="Cattivelli L."/>
            <person name="Rieseberg L."/>
            <person name="Michelmore R."/>
            <person name="Lanteri S."/>
        </authorList>
    </citation>
    <scope>NUCLEOTIDE SEQUENCE [LARGE SCALE GENOMIC DNA]</scope>
    <source>
        <strain evidence="2">2C</strain>
    </source>
</reference>
<evidence type="ECO:0000313" key="2">
    <source>
        <dbReference type="EMBL" id="KVH99370.1"/>
    </source>
</evidence>
<dbReference type="SUPFAM" id="SSF54001">
    <property type="entry name" value="Cysteine proteinases"/>
    <property type="match status" value="1"/>
</dbReference>
<dbReference type="AlphaFoldDB" id="A0A118JZU2"/>
<organism evidence="2 3">
    <name type="scientific">Cynara cardunculus var. scolymus</name>
    <name type="common">Globe artichoke</name>
    <name type="synonym">Cynara scolymus</name>
    <dbReference type="NCBI Taxonomy" id="59895"/>
    <lineage>
        <taxon>Eukaryota</taxon>
        <taxon>Viridiplantae</taxon>
        <taxon>Streptophyta</taxon>
        <taxon>Embryophyta</taxon>
        <taxon>Tracheophyta</taxon>
        <taxon>Spermatophyta</taxon>
        <taxon>Magnoliopsida</taxon>
        <taxon>eudicotyledons</taxon>
        <taxon>Gunneridae</taxon>
        <taxon>Pentapetalae</taxon>
        <taxon>asterids</taxon>
        <taxon>campanulids</taxon>
        <taxon>Asterales</taxon>
        <taxon>Asteraceae</taxon>
        <taxon>Carduoideae</taxon>
        <taxon>Cardueae</taxon>
        <taxon>Carduinae</taxon>
        <taxon>Cynara</taxon>
    </lineage>
</organism>
<dbReference type="PANTHER" id="PTHR34835">
    <property type="entry name" value="OS07G0283600 PROTEIN-RELATED"/>
    <property type="match status" value="1"/>
</dbReference>
<proteinExistence type="predicted"/>
<name>A0A118JZU2_CYNCS</name>
<dbReference type="Gramene" id="KVH99370">
    <property type="protein sequence ID" value="KVH99370"/>
    <property type="gene ID" value="Ccrd_022399"/>
</dbReference>
<evidence type="ECO:0000313" key="3">
    <source>
        <dbReference type="Proteomes" id="UP000243975"/>
    </source>
</evidence>
<gene>
    <name evidence="2" type="ORF">Ccrd_022399</name>
</gene>